<dbReference type="Proteomes" id="UP000000845">
    <property type="component" value="Chromosome"/>
</dbReference>
<dbReference type="KEGG" id="str:Sterm_2147"/>
<accession>D1AK85</accession>
<dbReference type="SUPFAM" id="SSF51306">
    <property type="entry name" value="LexA/Signal peptidase"/>
    <property type="match status" value="1"/>
</dbReference>
<dbReference type="Gene3D" id="2.10.109.10">
    <property type="entry name" value="Umud Fragment, subunit A"/>
    <property type="match status" value="1"/>
</dbReference>
<dbReference type="eggNOG" id="COG1396">
    <property type="taxonomic scope" value="Bacteria"/>
</dbReference>
<dbReference type="InterPro" id="IPR015927">
    <property type="entry name" value="Peptidase_S24_S26A/B/C"/>
</dbReference>
<name>D1AK85_SEBTE</name>
<feature type="domain" description="Peptidase S24/S26A/S26B/S26C" evidence="1">
    <location>
        <begin position="109"/>
        <end position="213"/>
    </location>
</feature>
<organism evidence="2 3">
    <name type="scientific">Sebaldella termitidis (strain ATCC 33386 / NCTC 11300)</name>
    <dbReference type="NCBI Taxonomy" id="526218"/>
    <lineage>
        <taxon>Bacteria</taxon>
        <taxon>Fusobacteriati</taxon>
        <taxon>Fusobacteriota</taxon>
        <taxon>Fusobacteriia</taxon>
        <taxon>Fusobacteriales</taxon>
        <taxon>Leptotrichiaceae</taxon>
        <taxon>Sebaldella</taxon>
    </lineage>
</organism>
<dbReference type="eggNOG" id="COG1974">
    <property type="taxonomic scope" value="Bacteria"/>
</dbReference>
<dbReference type="EMBL" id="CP001739">
    <property type="protein sequence ID" value="ACZ09001.1"/>
    <property type="molecule type" value="Genomic_DNA"/>
</dbReference>
<dbReference type="AlphaFoldDB" id="D1AK85"/>
<reference evidence="2 3" key="2">
    <citation type="journal article" date="2010" name="Stand. Genomic Sci.">
        <title>Complete genome sequence of Sebaldella termitidis type strain (NCTC 11300).</title>
        <authorList>
            <person name="Harmon-Smith M."/>
            <person name="Celia L."/>
            <person name="Chertkov O."/>
            <person name="Lapidus A."/>
            <person name="Copeland A."/>
            <person name="Glavina Del Rio T."/>
            <person name="Nolan M."/>
            <person name="Lucas S."/>
            <person name="Tice H."/>
            <person name="Cheng J.F."/>
            <person name="Han C."/>
            <person name="Detter J.C."/>
            <person name="Bruce D."/>
            <person name="Goodwin L."/>
            <person name="Pitluck S."/>
            <person name="Pati A."/>
            <person name="Liolios K."/>
            <person name="Ivanova N."/>
            <person name="Mavromatis K."/>
            <person name="Mikhailova N."/>
            <person name="Chen A."/>
            <person name="Palaniappan K."/>
            <person name="Land M."/>
            <person name="Hauser L."/>
            <person name="Chang Y.J."/>
            <person name="Jeffries C.D."/>
            <person name="Brettin T."/>
            <person name="Goker M."/>
            <person name="Beck B."/>
            <person name="Bristow J."/>
            <person name="Eisen J.A."/>
            <person name="Markowitz V."/>
            <person name="Hugenholtz P."/>
            <person name="Kyrpides N.C."/>
            <person name="Klenk H.P."/>
            <person name="Chen F."/>
        </authorList>
    </citation>
    <scope>NUCLEOTIDE SEQUENCE [LARGE SCALE GENOMIC DNA]</scope>
    <source>
        <strain evidence="3">ATCC 33386 / NCTC 11300</strain>
    </source>
</reference>
<dbReference type="InterPro" id="IPR036286">
    <property type="entry name" value="LexA/Signal_pep-like_sf"/>
</dbReference>
<proteinExistence type="predicted"/>
<protein>
    <submittedName>
        <fullName evidence="2">Peptidase S24 and S26 domain protein</fullName>
    </submittedName>
</protein>
<keyword evidence="3" id="KW-1185">Reference proteome</keyword>
<dbReference type="RefSeq" id="WP_012861595.1">
    <property type="nucleotide sequence ID" value="NC_013517.1"/>
</dbReference>
<evidence type="ECO:0000313" key="2">
    <source>
        <dbReference type="EMBL" id="ACZ09001.1"/>
    </source>
</evidence>
<dbReference type="Pfam" id="PF00717">
    <property type="entry name" value="Peptidase_S24"/>
    <property type="match status" value="1"/>
</dbReference>
<sequence length="227" mass="27289">MDNFEKLVMILKEARLEKEYSFRQVEMYLNHKGVKYNFTSLKKLEDGKIRSISPRVLHTLAEIYGLNAVELFKMADFLDKNYEIERVHFIDYKMIGVSSFEYVQFNDIQELYDATELYNQRENDTYVIKMKDQSMQGLENRNIPDGSYLVVESDVPDNIFKLHNEVCIFKFMDKFYVRELQIVNERVFLRSFNKKYADIMISNLRDLKCEGRVKKCYYVKEFSRKIQ</sequence>
<evidence type="ECO:0000259" key="1">
    <source>
        <dbReference type="Pfam" id="PF00717"/>
    </source>
</evidence>
<evidence type="ECO:0000313" key="3">
    <source>
        <dbReference type="Proteomes" id="UP000000845"/>
    </source>
</evidence>
<reference evidence="3" key="1">
    <citation type="submission" date="2009-09" db="EMBL/GenBank/DDBJ databases">
        <title>The complete chromosome of Sebaldella termitidis ATCC 33386.</title>
        <authorList>
            <consortium name="US DOE Joint Genome Institute (JGI-PGF)"/>
            <person name="Lucas S."/>
            <person name="Copeland A."/>
            <person name="Lapidus A."/>
            <person name="Glavina del Rio T."/>
            <person name="Dalin E."/>
            <person name="Tice H."/>
            <person name="Bruce D."/>
            <person name="Goodwin L."/>
            <person name="Pitluck S."/>
            <person name="Kyrpides N."/>
            <person name="Mavromatis K."/>
            <person name="Ivanova N."/>
            <person name="Mikhailova N."/>
            <person name="Sims D."/>
            <person name="Meincke L."/>
            <person name="Brettin T."/>
            <person name="Detter J.C."/>
            <person name="Han C."/>
            <person name="Larimer F."/>
            <person name="Land M."/>
            <person name="Hauser L."/>
            <person name="Markowitz V."/>
            <person name="Cheng J.F."/>
            <person name="Hugenholtz P."/>
            <person name="Woyke T."/>
            <person name="Wu D."/>
            <person name="Eisen J.A."/>
        </authorList>
    </citation>
    <scope>NUCLEOTIDE SEQUENCE [LARGE SCALE GENOMIC DNA]</scope>
    <source>
        <strain evidence="3">ATCC 33386 / NCTC 11300</strain>
    </source>
</reference>
<dbReference type="STRING" id="526218.Sterm_2147"/>
<dbReference type="InterPro" id="IPR039418">
    <property type="entry name" value="LexA-like"/>
</dbReference>
<dbReference type="CDD" id="cd06529">
    <property type="entry name" value="S24_LexA-like"/>
    <property type="match status" value="1"/>
</dbReference>
<dbReference type="HOGENOM" id="CLU_1219033_0_0_0"/>
<gene>
    <name evidence="2" type="ordered locus">Sterm_2147</name>
</gene>